<keyword evidence="5 8" id="KW-0457">Lysine biosynthesis</keyword>
<dbReference type="PANTHER" id="PTHR43727">
    <property type="entry name" value="DIAMINOPIMELATE DECARBOXYLASE"/>
    <property type="match status" value="1"/>
</dbReference>
<feature type="binding site" evidence="5">
    <location>
        <position position="362"/>
    </location>
    <ligand>
        <name>substrate</name>
    </ligand>
</feature>
<feature type="binding site" evidence="5">
    <location>
        <position position="330"/>
    </location>
    <ligand>
        <name>substrate</name>
    </ligand>
</feature>
<evidence type="ECO:0000256" key="2">
    <source>
        <dbReference type="ARBA" id="ARBA00022793"/>
    </source>
</evidence>
<comment type="pathway">
    <text evidence="5 8">Amino-acid biosynthesis; L-lysine biosynthesis via DAP pathway; L-lysine from DL-2,6-diaminopimelate: step 1/1.</text>
</comment>
<feature type="binding site" evidence="5">
    <location>
        <position position="390"/>
    </location>
    <ligand>
        <name>pyridoxal 5'-phosphate</name>
        <dbReference type="ChEBI" id="CHEBI:597326"/>
    </ligand>
</feature>
<dbReference type="InterPro" id="IPR009006">
    <property type="entry name" value="Ala_racemase/Decarboxylase_C"/>
</dbReference>
<evidence type="ECO:0000256" key="6">
    <source>
        <dbReference type="NCBIfam" id="TIGR01048"/>
    </source>
</evidence>
<dbReference type="InterPro" id="IPR000183">
    <property type="entry name" value="Orn/DAP/Arg_de-COase"/>
</dbReference>
<dbReference type="GO" id="GO:0008836">
    <property type="term" value="F:diaminopimelate decarboxylase activity"/>
    <property type="evidence" value="ECO:0007669"/>
    <property type="project" value="UniProtKB-UniRule"/>
</dbReference>
<feature type="modified residue" description="N6-(pyridoxal phosphate)lysine" evidence="5 7">
    <location>
        <position position="77"/>
    </location>
</feature>
<dbReference type="SUPFAM" id="SSF50621">
    <property type="entry name" value="Alanine racemase C-terminal domain-like"/>
    <property type="match status" value="1"/>
</dbReference>
<keyword evidence="5" id="KW-0028">Amino-acid biosynthesis</keyword>
<comment type="function">
    <text evidence="5">Specifically catalyzes the decarboxylation of meso-diaminopimelate (meso-DAP) to L-lysine.</text>
</comment>
<dbReference type="InterPro" id="IPR022653">
    <property type="entry name" value="De-COase2_pyr-phos_BS"/>
</dbReference>
<evidence type="ECO:0000256" key="9">
    <source>
        <dbReference type="SAM" id="MobiDB-lite"/>
    </source>
</evidence>
<keyword evidence="4 5" id="KW-0456">Lyase</keyword>
<proteinExistence type="inferred from homology"/>
<feature type="binding site" evidence="5">
    <location>
        <begin position="291"/>
        <end position="294"/>
    </location>
    <ligand>
        <name>pyridoxal 5'-phosphate</name>
        <dbReference type="ChEBI" id="CHEBI:597326"/>
    </ligand>
</feature>
<dbReference type="SUPFAM" id="SSF51419">
    <property type="entry name" value="PLP-binding barrel"/>
    <property type="match status" value="1"/>
</dbReference>
<feature type="binding site" evidence="5">
    <location>
        <position position="390"/>
    </location>
    <ligand>
        <name>substrate</name>
    </ligand>
</feature>
<feature type="domain" description="Orn/DAP/Arg decarboxylase 2 N-terminal" evidence="10">
    <location>
        <begin position="53"/>
        <end position="298"/>
    </location>
</feature>
<comment type="subunit">
    <text evidence="5">Homodimer.</text>
</comment>
<gene>
    <name evidence="5 11" type="primary">lysA</name>
    <name evidence="11" type="ORF">D0Y53_06245</name>
</gene>
<feature type="binding site" evidence="5">
    <location>
        <position position="294"/>
    </location>
    <ligand>
        <name>substrate</name>
    </ligand>
</feature>
<dbReference type="AlphaFoldDB" id="A0A372DN75"/>
<feature type="region of interest" description="Disordered" evidence="9">
    <location>
        <begin position="1"/>
        <end position="25"/>
    </location>
</feature>
<accession>A0A372DN75</accession>
<evidence type="ECO:0000256" key="8">
    <source>
        <dbReference type="RuleBase" id="RU003738"/>
    </source>
</evidence>
<evidence type="ECO:0000259" key="10">
    <source>
        <dbReference type="Pfam" id="PF02784"/>
    </source>
</evidence>
<dbReference type="InterPro" id="IPR002986">
    <property type="entry name" value="DAP_deCOOHase_LysA"/>
</dbReference>
<dbReference type="InterPro" id="IPR022657">
    <property type="entry name" value="De-COase2_CS"/>
</dbReference>
<comment type="catalytic activity">
    <reaction evidence="5 8">
        <text>meso-2,6-diaminopimelate + H(+) = L-lysine + CO2</text>
        <dbReference type="Rhea" id="RHEA:15101"/>
        <dbReference type="ChEBI" id="CHEBI:15378"/>
        <dbReference type="ChEBI" id="CHEBI:16526"/>
        <dbReference type="ChEBI" id="CHEBI:32551"/>
        <dbReference type="ChEBI" id="CHEBI:57791"/>
        <dbReference type="EC" id="4.1.1.20"/>
    </reaction>
</comment>
<dbReference type="InterPro" id="IPR029066">
    <property type="entry name" value="PLP-binding_barrel"/>
</dbReference>
<dbReference type="PRINTS" id="PR01179">
    <property type="entry name" value="ODADCRBXLASE"/>
</dbReference>
<evidence type="ECO:0000256" key="4">
    <source>
        <dbReference type="ARBA" id="ARBA00023239"/>
    </source>
</evidence>
<evidence type="ECO:0000256" key="3">
    <source>
        <dbReference type="ARBA" id="ARBA00022898"/>
    </source>
</evidence>
<comment type="cofactor">
    <cofactor evidence="1 5 7 8">
        <name>pyridoxal 5'-phosphate</name>
        <dbReference type="ChEBI" id="CHEBI:597326"/>
    </cofactor>
</comment>
<evidence type="ECO:0000256" key="7">
    <source>
        <dbReference type="PIRSR" id="PIRSR600183-50"/>
    </source>
</evidence>
<dbReference type="HAMAP" id="MF_02120">
    <property type="entry name" value="LysA"/>
    <property type="match status" value="1"/>
</dbReference>
<dbReference type="RefSeq" id="WP_117202361.1">
    <property type="nucleotide sequence ID" value="NZ_JBHTBK010000021.1"/>
</dbReference>
<dbReference type="PANTHER" id="PTHR43727:SF2">
    <property type="entry name" value="GROUP IV DECARBOXYLASE"/>
    <property type="match status" value="1"/>
</dbReference>
<comment type="similarity">
    <text evidence="5">Belongs to the Orn/Lys/Arg decarboxylase class-II family. LysA subfamily.</text>
</comment>
<keyword evidence="2 5" id="KW-0210">Decarboxylase</keyword>
<dbReference type="EMBL" id="QVPD01000005">
    <property type="protein sequence ID" value="RFP60752.1"/>
    <property type="molecule type" value="Genomic_DNA"/>
</dbReference>
<dbReference type="Gene3D" id="3.20.20.10">
    <property type="entry name" value="Alanine racemase"/>
    <property type="match status" value="1"/>
</dbReference>
<organism evidence="11 12">
    <name type="scientific">Cognatiluteimonas weifangensis</name>
    <dbReference type="NCBI Taxonomy" id="2303539"/>
    <lineage>
        <taxon>Bacteria</taxon>
        <taxon>Pseudomonadati</taxon>
        <taxon>Pseudomonadota</taxon>
        <taxon>Gammaproteobacteria</taxon>
        <taxon>Lysobacterales</taxon>
        <taxon>Lysobacteraceae</taxon>
        <taxon>Cognatiluteimonas</taxon>
    </lineage>
</organism>
<dbReference type="Pfam" id="PF02784">
    <property type="entry name" value="Orn_Arg_deC_N"/>
    <property type="match status" value="1"/>
</dbReference>
<dbReference type="FunFam" id="3.20.20.10:FF:000003">
    <property type="entry name" value="Diaminopimelate decarboxylase"/>
    <property type="match status" value="1"/>
</dbReference>
<dbReference type="GO" id="GO:0030170">
    <property type="term" value="F:pyridoxal phosphate binding"/>
    <property type="evidence" value="ECO:0007669"/>
    <property type="project" value="UniProtKB-UniRule"/>
</dbReference>
<dbReference type="PROSITE" id="PS00878">
    <property type="entry name" value="ODR_DC_2_1"/>
    <property type="match status" value="1"/>
</dbReference>
<feature type="binding site" evidence="5">
    <location>
        <position position="334"/>
    </location>
    <ligand>
        <name>substrate</name>
    </ligand>
</feature>
<sequence length="439" mass="46936">MTLDPQNNHPRAETGDPGAGEGGARTAATVEGVDLQALAAREGTPLHVYSATAIRQRMASLQAALQGLDALVCYAVKANSNGAILRLLAEQGAGADIVSGGELWRALRAGIAPEKIVFSGVGKREDEIVQALDAGIARFNVESRAELDLLQRLAQARGTVARAAARINPDVDAHTHAKISTGKSENKFGVSIAEARSWFESAAQRPHVRLDGLHMHIGSQILQLAPIREALRRLARFWRELEGAGHRVASIDVGGGLGVRYRAGEQAPAATAYVAEIRAALAGYEGLLVLEPGRWLVAEAGLLLTRALLTKHGEQRDFLVVDAAMNDLLRPSLYDAWHDIVRLGDNGGREIVAYDVVGPVCETGDTFALARTLPRCEAGDLLAIAATGAYGASMASTYNSRPLAAEVLVDDGRHVVVRRRQTLQEMVAGERSPGEWQWT</sequence>
<dbReference type="PRINTS" id="PR01181">
    <property type="entry name" value="DAPDCRBXLASE"/>
</dbReference>
<evidence type="ECO:0000313" key="12">
    <source>
        <dbReference type="Proteomes" id="UP000262917"/>
    </source>
</evidence>
<dbReference type="UniPathway" id="UPA00034">
    <property type="reaction ID" value="UER00027"/>
</dbReference>
<dbReference type="NCBIfam" id="TIGR01048">
    <property type="entry name" value="lysA"/>
    <property type="match status" value="1"/>
</dbReference>
<feature type="binding site" evidence="5">
    <location>
        <position position="256"/>
    </location>
    <ligand>
        <name>pyridoxal 5'-phosphate</name>
        <dbReference type="ChEBI" id="CHEBI:597326"/>
    </ligand>
</feature>
<keyword evidence="12" id="KW-1185">Reference proteome</keyword>
<keyword evidence="3 5" id="KW-0663">Pyridoxal phosphate</keyword>
<dbReference type="Proteomes" id="UP000262917">
    <property type="component" value="Unassembled WGS sequence"/>
</dbReference>
<evidence type="ECO:0000256" key="1">
    <source>
        <dbReference type="ARBA" id="ARBA00001933"/>
    </source>
</evidence>
<dbReference type="EC" id="4.1.1.20" evidence="5 6"/>
<dbReference type="CDD" id="cd06828">
    <property type="entry name" value="PLPDE_III_DapDC"/>
    <property type="match status" value="1"/>
</dbReference>
<dbReference type="OrthoDB" id="9802241at2"/>
<dbReference type="PROSITE" id="PS00879">
    <property type="entry name" value="ODR_DC_2_2"/>
    <property type="match status" value="1"/>
</dbReference>
<comment type="caution">
    <text evidence="11">The sequence shown here is derived from an EMBL/GenBank/DDBJ whole genome shotgun (WGS) entry which is preliminary data.</text>
</comment>
<dbReference type="Gene3D" id="2.40.37.10">
    <property type="entry name" value="Lyase, Ornithine Decarboxylase, Chain A, domain 1"/>
    <property type="match status" value="1"/>
</dbReference>
<name>A0A372DN75_9GAMM</name>
<dbReference type="GO" id="GO:0009089">
    <property type="term" value="P:lysine biosynthetic process via diaminopimelate"/>
    <property type="evidence" value="ECO:0007669"/>
    <property type="project" value="UniProtKB-UniRule"/>
</dbReference>
<reference evidence="11 12" key="1">
    <citation type="submission" date="2018-08" db="EMBL/GenBank/DDBJ databases">
        <title>Lysobacter weifangensis sp. nov., a new member of the family 'Xanthomonadaceae', isolated from soil in a farmland.</title>
        <authorList>
            <person name="Zhao H."/>
        </authorList>
    </citation>
    <scope>NUCLEOTIDE SEQUENCE [LARGE SCALE GENOMIC DNA]</scope>
    <source>
        <strain evidence="11 12">WF-2</strain>
    </source>
</reference>
<dbReference type="InterPro" id="IPR022644">
    <property type="entry name" value="De-COase2_N"/>
</dbReference>
<feature type="active site" description="Proton donor" evidence="7">
    <location>
        <position position="361"/>
    </location>
</feature>
<evidence type="ECO:0000313" key="11">
    <source>
        <dbReference type="EMBL" id="RFP60752.1"/>
    </source>
</evidence>
<evidence type="ECO:0000256" key="5">
    <source>
        <dbReference type="HAMAP-Rule" id="MF_02120"/>
    </source>
</evidence>
<protein>
    <recommendedName>
        <fullName evidence="5 6">Diaminopimelate decarboxylase</fullName>
        <shortName evidence="5">DAP decarboxylase</shortName>
        <shortName evidence="5">DAPDC</shortName>
        <ecNumber evidence="5 6">4.1.1.20</ecNumber>
    </recommendedName>
</protein>